<dbReference type="GeneID" id="85394687"/>
<protein>
    <submittedName>
        <fullName evidence="2">Uncharacterized protein</fullName>
    </submittedName>
</protein>
<evidence type="ECO:0000256" key="1">
    <source>
        <dbReference type="SAM" id="MobiDB-lite"/>
    </source>
</evidence>
<dbReference type="Proteomes" id="UP001244207">
    <property type="component" value="Unassembled WGS sequence"/>
</dbReference>
<feature type="region of interest" description="Disordered" evidence="1">
    <location>
        <begin position="205"/>
        <end position="273"/>
    </location>
</feature>
<organism evidence="2 3">
    <name type="scientific">Glomerella acutata</name>
    <name type="common">Colletotrichum acutatum</name>
    <dbReference type="NCBI Taxonomy" id="27357"/>
    <lineage>
        <taxon>Eukaryota</taxon>
        <taxon>Fungi</taxon>
        <taxon>Dikarya</taxon>
        <taxon>Ascomycota</taxon>
        <taxon>Pezizomycotina</taxon>
        <taxon>Sordariomycetes</taxon>
        <taxon>Hypocreomycetidae</taxon>
        <taxon>Glomerellales</taxon>
        <taxon>Glomerellaceae</taxon>
        <taxon>Colletotrichum</taxon>
        <taxon>Colletotrichum acutatum species complex</taxon>
    </lineage>
</organism>
<evidence type="ECO:0000313" key="3">
    <source>
        <dbReference type="Proteomes" id="UP001244207"/>
    </source>
</evidence>
<name>A0AAD8XER1_GLOAC</name>
<evidence type="ECO:0000313" key="2">
    <source>
        <dbReference type="EMBL" id="KAK1717483.1"/>
    </source>
</evidence>
<gene>
    <name evidence="2" type="ORF">BDZ83DRAFT_655234</name>
</gene>
<dbReference type="AlphaFoldDB" id="A0AAD8XER1"/>
<sequence length="273" mass="30318">MILGQVIKEYKGMDRDPTKIHKEVRKRLKDGGYAIPLFSEFMLRLEELRAPTSGSIISNNVNPWCTSPMHKSYTITRDTREHKNHPKRLEQIPYLKRSLIAVWRHEEKAKRRAQRLGTDRDQEHEGSNSDLAVGILRERLKAAEAMCTRLAQEKDSMVSKIDAAEARSSRDGMRIAELEAAEAQGASGGALARIAELEAEIQRLKDDSSTRGSTVHSRSFGDDGFGDGFDFSDTGFGGGDTGHSSEDETPGNPTSHIGRTSELKTTPSLKRPV</sequence>
<keyword evidence="3" id="KW-1185">Reference proteome</keyword>
<reference evidence="2" key="1">
    <citation type="submission" date="2021-12" db="EMBL/GenBank/DDBJ databases">
        <title>Comparative genomics, transcriptomics and evolutionary studies reveal genomic signatures of adaptation to plant cell wall in hemibiotrophic fungi.</title>
        <authorList>
            <consortium name="DOE Joint Genome Institute"/>
            <person name="Baroncelli R."/>
            <person name="Diaz J.F."/>
            <person name="Benocci T."/>
            <person name="Peng M."/>
            <person name="Battaglia E."/>
            <person name="Haridas S."/>
            <person name="Andreopoulos W."/>
            <person name="Labutti K."/>
            <person name="Pangilinan J."/>
            <person name="Floch G.L."/>
            <person name="Makela M.R."/>
            <person name="Henrissat B."/>
            <person name="Grigoriev I.V."/>
            <person name="Crouch J.A."/>
            <person name="De Vries R.P."/>
            <person name="Sukno S.A."/>
            <person name="Thon M.R."/>
        </authorList>
    </citation>
    <scope>NUCLEOTIDE SEQUENCE</scope>
    <source>
        <strain evidence="2">CBS 112980</strain>
    </source>
</reference>
<dbReference type="EMBL" id="JAHMHS010000106">
    <property type="protein sequence ID" value="KAK1717483.1"/>
    <property type="molecule type" value="Genomic_DNA"/>
</dbReference>
<feature type="compositionally biased region" description="Polar residues" evidence="1">
    <location>
        <begin position="251"/>
        <end position="273"/>
    </location>
</feature>
<dbReference type="RefSeq" id="XP_060360970.1">
    <property type="nucleotide sequence ID" value="XM_060510788.1"/>
</dbReference>
<accession>A0AAD8XER1</accession>
<proteinExistence type="predicted"/>
<comment type="caution">
    <text evidence="2">The sequence shown here is derived from an EMBL/GenBank/DDBJ whole genome shotgun (WGS) entry which is preliminary data.</text>
</comment>